<evidence type="ECO:0000313" key="3">
    <source>
        <dbReference type="Proteomes" id="UP001524944"/>
    </source>
</evidence>
<dbReference type="RefSeq" id="WP_089611740.1">
    <property type="nucleotide sequence ID" value="NZ_CP022121.1"/>
</dbReference>
<organism evidence="2 3">
    <name type="scientific">Dehalobacterium formicoaceticum</name>
    <dbReference type="NCBI Taxonomy" id="51515"/>
    <lineage>
        <taxon>Bacteria</taxon>
        <taxon>Bacillati</taxon>
        <taxon>Bacillota</taxon>
        <taxon>Clostridia</taxon>
        <taxon>Eubacteriales</taxon>
        <taxon>Peptococcaceae</taxon>
        <taxon>Dehalobacterium</taxon>
    </lineage>
</organism>
<proteinExistence type="predicted"/>
<feature type="chain" id="PRO_5046546578" evidence="1">
    <location>
        <begin position="28"/>
        <end position="280"/>
    </location>
</feature>
<protein>
    <submittedName>
        <fullName evidence="2">Uncharacterized protein</fullName>
    </submittedName>
</protein>
<reference evidence="2 3" key="1">
    <citation type="submission" date="2022-08" db="EMBL/GenBank/DDBJ databases">
        <title>Proteogenomics of the novel Dehalobacterium formicoaceticum strain EZ94 highlights a key role of methyltransferases during anaerobic dichloromethane degradation.</title>
        <authorList>
            <person name="Wasmund K."/>
        </authorList>
    </citation>
    <scope>NUCLEOTIDE SEQUENCE [LARGE SCALE GENOMIC DNA]</scope>
    <source>
        <strain evidence="2 3">EZ94</strain>
    </source>
</reference>
<feature type="signal peptide" evidence="1">
    <location>
        <begin position="1"/>
        <end position="27"/>
    </location>
</feature>
<gene>
    <name evidence="2" type="ORF">NVS47_12290</name>
</gene>
<evidence type="ECO:0000256" key="1">
    <source>
        <dbReference type="SAM" id="SignalP"/>
    </source>
</evidence>
<sequence length="280" mass="31304">MKKKIVAAVLSGALAGGILVSAGPIMADTANANQQTKPAVMEMRCDGVMKGHMAPGFMGKGQEGMSTILDELVADGTINQAKADQISSFITQKEEDTKAQWEEMKNMTPEERAAAREDRAAEKNEIRDKKGGILTELVDEKIINQDEADAIQEKQQGKMTAQREEMAAKQQAMMDDKFNQWVAADVISEDQADQIKDFLANKAEERKAQMDKLQNMTDEERKSFMEENKNNNKDMNILDEMVDQGIISQEQAQKIAEEMPKADHFGFGHRNWDSVSQEQE</sequence>
<accession>A0ABT1Y5Y7</accession>
<comment type="caution">
    <text evidence="2">The sequence shown here is derived from an EMBL/GenBank/DDBJ whole genome shotgun (WGS) entry which is preliminary data.</text>
</comment>
<dbReference type="Proteomes" id="UP001524944">
    <property type="component" value="Unassembled WGS sequence"/>
</dbReference>
<keyword evidence="3" id="KW-1185">Reference proteome</keyword>
<keyword evidence="1" id="KW-0732">Signal</keyword>
<evidence type="ECO:0000313" key="2">
    <source>
        <dbReference type="EMBL" id="MCR6546282.1"/>
    </source>
</evidence>
<dbReference type="EMBL" id="JANPWE010000006">
    <property type="protein sequence ID" value="MCR6546282.1"/>
    <property type="molecule type" value="Genomic_DNA"/>
</dbReference>
<name>A0ABT1Y5Y7_9FIRM</name>